<organism>
    <name type="scientific">Gallus gallus</name>
    <name type="common">Chicken</name>
    <dbReference type="NCBI Taxonomy" id="9031"/>
    <lineage>
        <taxon>Eukaryota</taxon>
        <taxon>Metazoa</taxon>
        <taxon>Chordata</taxon>
        <taxon>Craniata</taxon>
        <taxon>Vertebrata</taxon>
        <taxon>Euteleostomi</taxon>
        <taxon>Archelosauria</taxon>
        <taxon>Archosauria</taxon>
        <taxon>Dinosauria</taxon>
        <taxon>Saurischia</taxon>
        <taxon>Theropoda</taxon>
        <taxon>Coelurosauria</taxon>
        <taxon>Aves</taxon>
        <taxon>Neognathae</taxon>
        <taxon>Galloanserae</taxon>
        <taxon>Galliformes</taxon>
        <taxon>Phasianidae</taxon>
        <taxon>Phasianinae</taxon>
        <taxon>Gallus</taxon>
    </lineage>
</organism>
<dbReference type="AlphaFoldDB" id="Q9PSR8"/>
<protein>
    <submittedName>
        <fullName>Arginine vasotocin receptor</fullName>
    </submittedName>
</protein>
<accession>Q9PSR8</accession>
<sequence>IPSTILITCQVKICKIIKRNIYTCISKAMIKTVKMTIVTVVVY</sequence>
<name>Q9PSR8_CHICK</name>
<proteinExistence type="predicted"/>
<reference key="1">
    <citation type="journal article" date="1995" name="Ann. N. Y. Acad. Sci.">
        <title>Molecular biology of vasopressin receptors.</title>
        <authorList>
            <person name="Lolait S.J."/>
            <person name="O'Carroll A.M."/>
            <person name="Brownstein M.J."/>
        </authorList>
    </citation>
    <scope>NUCLEOTIDE SEQUENCE</scope>
</reference>